<dbReference type="Proteomes" id="UP001162030">
    <property type="component" value="Chromosome"/>
</dbReference>
<name>A0ABN8XCU3_9GAMM</name>
<evidence type="ECO:0000313" key="1">
    <source>
        <dbReference type="EMBL" id="CAI8938964.1"/>
    </source>
</evidence>
<organism evidence="1 2">
    <name type="scientific">Methylocaldum szegediense</name>
    <dbReference type="NCBI Taxonomy" id="73780"/>
    <lineage>
        <taxon>Bacteria</taxon>
        <taxon>Pseudomonadati</taxon>
        <taxon>Pseudomonadota</taxon>
        <taxon>Gammaproteobacteria</taxon>
        <taxon>Methylococcales</taxon>
        <taxon>Methylococcaceae</taxon>
        <taxon>Methylocaldum</taxon>
    </lineage>
</organism>
<proteinExistence type="predicted"/>
<sequence length="63" mass="6605">MMSISGSLAIEDNDGDEVRDDAVVGVLGSEAISQNMIAPKAKAVTTTICFSVMAFTYLSLSMT</sequence>
<accession>A0ABN8XCU3</accession>
<reference evidence="1 2" key="1">
    <citation type="submission" date="2023-03" db="EMBL/GenBank/DDBJ databases">
        <authorList>
            <person name="Pearce D."/>
        </authorList>
    </citation>
    <scope>NUCLEOTIDE SEQUENCE [LARGE SCALE GENOMIC DNA]</scope>
    <source>
        <strain evidence="1">Msz</strain>
    </source>
</reference>
<dbReference type="EMBL" id="OX458333">
    <property type="protein sequence ID" value="CAI8938964.1"/>
    <property type="molecule type" value="Genomic_DNA"/>
</dbReference>
<keyword evidence="2" id="KW-1185">Reference proteome</keyword>
<gene>
    <name evidence="1" type="ORF">MSZNOR_4200</name>
</gene>
<evidence type="ECO:0000313" key="2">
    <source>
        <dbReference type="Proteomes" id="UP001162030"/>
    </source>
</evidence>
<protein>
    <submittedName>
        <fullName evidence="1">Uncharacterized protein</fullName>
    </submittedName>
</protein>